<organism evidence="2 3">
    <name type="scientific">Armillaria gallica</name>
    <name type="common">Bulbous honey fungus</name>
    <name type="synonym">Armillaria bulbosa</name>
    <dbReference type="NCBI Taxonomy" id="47427"/>
    <lineage>
        <taxon>Eukaryota</taxon>
        <taxon>Fungi</taxon>
        <taxon>Dikarya</taxon>
        <taxon>Basidiomycota</taxon>
        <taxon>Agaricomycotina</taxon>
        <taxon>Agaricomycetes</taxon>
        <taxon>Agaricomycetidae</taxon>
        <taxon>Agaricales</taxon>
        <taxon>Marasmiineae</taxon>
        <taxon>Physalacriaceae</taxon>
        <taxon>Armillaria</taxon>
    </lineage>
</organism>
<evidence type="ECO:0008006" key="4">
    <source>
        <dbReference type="Google" id="ProtNLM"/>
    </source>
</evidence>
<dbReference type="AlphaFoldDB" id="A0A2H3DPJ1"/>
<keyword evidence="3" id="KW-1185">Reference proteome</keyword>
<feature type="signal peptide" evidence="1">
    <location>
        <begin position="1"/>
        <end position="19"/>
    </location>
</feature>
<keyword evidence="1" id="KW-0732">Signal</keyword>
<proteinExistence type="predicted"/>
<reference evidence="3" key="1">
    <citation type="journal article" date="2017" name="Nat. Ecol. Evol.">
        <title>Genome expansion and lineage-specific genetic innovations in the forest pathogenic fungi Armillaria.</title>
        <authorList>
            <person name="Sipos G."/>
            <person name="Prasanna A.N."/>
            <person name="Walter M.C."/>
            <person name="O'Connor E."/>
            <person name="Balint B."/>
            <person name="Krizsan K."/>
            <person name="Kiss B."/>
            <person name="Hess J."/>
            <person name="Varga T."/>
            <person name="Slot J."/>
            <person name="Riley R."/>
            <person name="Boka B."/>
            <person name="Rigling D."/>
            <person name="Barry K."/>
            <person name="Lee J."/>
            <person name="Mihaltcheva S."/>
            <person name="LaButti K."/>
            <person name="Lipzen A."/>
            <person name="Waldron R."/>
            <person name="Moloney N.M."/>
            <person name="Sperisen C."/>
            <person name="Kredics L."/>
            <person name="Vagvoelgyi C."/>
            <person name="Patrignani A."/>
            <person name="Fitzpatrick D."/>
            <person name="Nagy I."/>
            <person name="Doyle S."/>
            <person name="Anderson J.B."/>
            <person name="Grigoriev I.V."/>
            <person name="Gueldener U."/>
            <person name="Muensterkoetter M."/>
            <person name="Nagy L.G."/>
        </authorList>
    </citation>
    <scope>NUCLEOTIDE SEQUENCE [LARGE SCALE GENOMIC DNA]</scope>
    <source>
        <strain evidence="3">Ar21-2</strain>
    </source>
</reference>
<dbReference type="Proteomes" id="UP000217790">
    <property type="component" value="Unassembled WGS sequence"/>
</dbReference>
<dbReference type="InParanoid" id="A0A2H3DPJ1"/>
<evidence type="ECO:0000313" key="3">
    <source>
        <dbReference type="Proteomes" id="UP000217790"/>
    </source>
</evidence>
<dbReference type="EMBL" id="KZ293651">
    <property type="protein sequence ID" value="PBK96000.1"/>
    <property type="molecule type" value="Genomic_DNA"/>
</dbReference>
<sequence length="107" mass="11459">MILLLLYVSLLTCILPVLSLVITVPTQPPLLVNASTSVLLTWSSDDPTHFFIAVQKILSPDSNVTLSMQPVENVTATCNVSVVFESAGKFIIDAIEDSPTQASVVIC</sequence>
<evidence type="ECO:0000256" key="1">
    <source>
        <dbReference type="SAM" id="SignalP"/>
    </source>
</evidence>
<feature type="chain" id="PRO_5013648649" description="Fibronectin type-III domain-containing protein" evidence="1">
    <location>
        <begin position="20"/>
        <end position="107"/>
    </location>
</feature>
<dbReference type="OrthoDB" id="2972528at2759"/>
<protein>
    <recommendedName>
        <fullName evidence="4">Fibronectin type-III domain-containing protein</fullName>
    </recommendedName>
</protein>
<evidence type="ECO:0000313" key="2">
    <source>
        <dbReference type="EMBL" id="PBK96000.1"/>
    </source>
</evidence>
<accession>A0A2H3DPJ1</accession>
<gene>
    <name evidence="2" type="ORF">ARMGADRAFT_756412</name>
</gene>
<name>A0A2H3DPJ1_ARMGA</name>